<proteinExistence type="predicted"/>
<protein>
    <recommendedName>
        <fullName evidence="2">Retrotransposon gag domain-containing protein</fullName>
    </recommendedName>
</protein>
<dbReference type="Pfam" id="PF03732">
    <property type="entry name" value="Retrotrans_gag"/>
    <property type="match status" value="1"/>
</dbReference>
<comment type="caution">
    <text evidence="3">The sequence shown here is derived from an EMBL/GenBank/DDBJ whole genome shotgun (WGS) entry which is preliminary data.</text>
</comment>
<evidence type="ECO:0000313" key="4">
    <source>
        <dbReference type="Proteomes" id="UP001231189"/>
    </source>
</evidence>
<name>A0AAD8WYD5_LOLMU</name>
<feature type="region of interest" description="Disordered" evidence="1">
    <location>
        <begin position="161"/>
        <end position="180"/>
    </location>
</feature>
<feature type="domain" description="Retrotransposon gag" evidence="2">
    <location>
        <begin position="3"/>
        <end position="51"/>
    </location>
</feature>
<dbReference type="Proteomes" id="UP001231189">
    <property type="component" value="Unassembled WGS sequence"/>
</dbReference>
<evidence type="ECO:0000313" key="3">
    <source>
        <dbReference type="EMBL" id="KAK1684814.1"/>
    </source>
</evidence>
<evidence type="ECO:0000256" key="1">
    <source>
        <dbReference type="SAM" id="MobiDB-lite"/>
    </source>
</evidence>
<feature type="region of interest" description="Disordered" evidence="1">
    <location>
        <begin position="82"/>
        <end position="150"/>
    </location>
</feature>
<reference evidence="3" key="1">
    <citation type="submission" date="2023-07" db="EMBL/GenBank/DDBJ databases">
        <title>A chromosome-level genome assembly of Lolium multiflorum.</title>
        <authorList>
            <person name="Chen Y."/>
            <person name="Copetti D."/>
            <person name="Kolliker R."/>
            <person name="Studer B."/>
        </authorList>
    </citation>
    <scope>NUCLEOTIDE SEQUENCE</scope>
    <source>
        <strain evidence="3">02402/16</strain>
        <tissue evidence="3">Leaf</tissue>
    </source>
</reference>
<gene>
    <name evidence="3" type="ORF">QYE76_045662</name>
</gene>
<feature type="compositionally biased region" description="Basic and acidic residues" evidence="1">
    <location>
        <begin position="122"/>
        <end position="131"/>
    </location>
</feature>
<dbReference type="AlphaFoldDB" id="A0AAD8WYD5"/>
<dbReference type="EMBL" id="JAUUTY010000002">
    <property type="protein sequence ID" value="KAK1684814.1"/>
    <property type="molecule type" value="Genomic_DNA"/>
</dbReference>
<evidence type="ECO:0000259" key="2">
    <source>
        <dbReference type="Pfam" id="PF03732"/>
    </source>
</evidence>
<feature type="compositionally biased region" description="Polar residues" evidence="1">
    <location>
        <begin position="168"/>
        <end position="180"/>
    </location>
</feature>
<sequence>MNPKRDEFRSLRQGGRTLKEYMDDFCTLARYAPEDIDTDAKRKEKFLNGLKGELKIPLTVAYAPSYQSLLDQAIALDNNIKKEENRKRKLSNSKNHIEPFHKKHHSSEGSGSHNSHKHNGHGHNEGFKGDHSNGGTHLSAGPTGQPRLLPRVQVGLCSAVALPRSTRVKSQPSEASASVP</sequence>
<accession>A0AAD8WYD5</accession>
<dbReference type="InterPro" id="IPR005162">
    <property type="entry name" value="Retrotrans_gag_dom"/>
</dbReference>
<keyword evidence="4" id="KW-1185">Reference proteome</keyword>
<organism evidence="3 4">
    <name type="scientific">Lolium multiflorum</name>
    <name type="common">Italian ryegrass</name>
    <name type="synonym">Lolium perenne subsp. multiflorum</name>
    <dbReference type="NCBI Taxonomy" id="4521"/>
    <lineage>
        <taxon>Eukaryota</taxon>
        <taxon>Viridiplantae</taxon>
        <taxon>Streptophyta</taxon>
        <taxon>Embryophyta</taxon>
        <taxon>Tracheophyta</taxon>
        <taxon>Spermatophyta</taxon>
        <taxon>Magnoliopsida</taxon>
        <taxon>Liliopsida</taxon>
        <taxon>Poales</taxon>
        <taxon>Poaceae</taxon>
        <taxon>BOP clade</taxon>
        <taxon>Pooideae</taxon>
        <taxon>Poodae</taxon>
        <taxon>Poeae</taxon>
        <taxon>Poeae Chloroplast Group 2 (Poeae type)</taxon>
        <taxon>Loliodinae</taxon>
        <taxon>Loliinae</taxon>
        <taxon>Lolium</taxon>
    </lineage>
</organism>